<accession>A0ABU8JER8</accession>
<organism evidence="2 3">
    <name type="scientific">Fulvimonas yonginensis</name>
    <dbReference type="NCBI Taxonomy" id="1495200"/>
    <lineage>
        <taxon>Bacteria</taxon>
        <taxon>Pseudomonadati</taxon>
        <taxon>Pseudomonadota</taxon>
        <taxon>Gammaproteobacteria</taxon>
        <taxon>Lysobacterales</taxon>
        <taxon>Rhodanobacteraceae</taxon>
        <taxon>Fulvimonas</taxon>
    </lineage>
</organism>
<keyword evidence="1" id="KW-1133">Transmembrane helix</keyword>
<keyword evidence="1" id="KW-0472">Membrane</keyword>
<comment type="caution">
    <text evidence="2">The sequence shown here is derived from an EMBL/GenBank/DDBJ whole genome shotgun (WGS) entry which is preliminary data.</text>
</comment>
<evidence type="ECO:0000313" key="2">
    <source>
        <dbReference type="EMBL" id="MEI7037631.1"/>
    </source>
</evidence>
<name>A0ABU8JER8_9GAMM</name>
<reference evidence="2 3" key="1">
    <citation type="journal article" date="2014" name="Int. J. Syst. Evol. Microbiol.">
        <title>Fulvimonas yonginensis sp. nov., isolated from greenhouse soil, and emended description of the genus Fulvimonas.</title>
        <authorList>
            <person name="Ahn J.H."/>
            <person name="Kim S.J."/>
            <person name="Weon H.Y."/>
            <person name="Hong S.B."/>
            <person name="Seok S.J."/>
            <person name="Kwon S.W."/>
        </authorList>
    </citation>
    <scope>NUCLEOTIDE SEQUENCE [LARGE SCALE GENOMIC DNA]</scope>
    <source>
        <strain evidence="2 3">KACC 16952</strain>
    </source>
</reference>
<evidence type="ECO:0000313" key="3">
    <source>
        <dbReference type="Proteomes" id="UP001381174"/>
    </source>
</evidence>
<dbReference type="Proteomes" id="UP001381174">
    <property type="component" value="Unassembled WGS sequence"/>
</dbReference>
<dbReference type="RefSeq" id="WP_336808269.1">
    <property type="nucleotide sequence ID" value="NZ_JBBBNY010000010.1"/>
</dbReference>
<dbReference type="EMBL" id="JBBBNY010000010">
    <property type="protein sequence ID" value="MEI7037631.1"/>
    <property type="molecule type" value="Genomic_DNA"/>
</dbReference>
<evidence type="ECO:0000256" key="1">
    <source>
        <dbReference type="SAM" id="Phobius"/>
    </source>
</evidence>
<feature type="transmembrane region" description="Helical" evidence="1">
    <location>
        <begin position="26"/>
        <end position="45"/>
    </location>
</feature>
<protein>
    <submittedName>
        <fullName evidence="2">Uncharacterized protein</fullName>
    </submittedName>
</protein>
<keyword evidence="1" id="KW-0812">Transmembrane</keyword>
<proteinExistence type="predicted"/>
<keyword evidence="3" id="KW-1185">Reference proteome</keyword>
<sequence length="168" mass="18804">MQTNDQRLQIEEDRDHQYFEWRAERIGWVAMAALLAAGLLGLLGYGPLSRARAGEPGTLSVQYDHLQRSSAPSQYRFVVSPLLVRHGELRLRFDDALLEEVEMKSIVPEPTETRSGPGYTEFVFAMDATGKAPGRIQFQYQPTTFGHVRGRVTADGAAPLVIDQIVYP</sequence>
<gene>
    <name evidence="2" type="ORF">WAT24_12755</name>
</gene>